<dbReference type="RefSeq" id="WP_009491602.1">
    <property type="nucleotide sequence ID" value="NZ_AMYT01000021.1"/>
</dbReference>
<name>K8ZN50_9ENTE</name>
<dbReference type="InterPro" id="IPR011249">
    <property type="entry name" value="Metalloenz_LuxS/M16"/>
</dbReference>
<organism evidence="3 4">
    <name type="scientific">Catellicoccus marimammalium M35/04/3</name>
    <dbReference type="NCBI Taxonomy" id="1234409"/>
    <lineage>
        <taxon>Bacteria</taxon>
        <taxon>Bacillati</taxon>
        <taxon>Bacillota</taxon>
        <taxon>Bacilli</taxon>
        <taxon>Lactobacillales</taxon>
        <taxon>Enterococcaceae</taxon>
        <taxon>Catellicoccus</taxon>
    </lineage>
</organism>
<dbReference type="eggNOG" id="COG0612">
    <property type="taxonomic scope" value="Bacteria"/>
</dbReference>
<dbReference type="Gene3D" id="3.30.830.10">
    <property type="entry name" value="Metalloenzyme, LuxS/M16 peptidase-like"/>
    <property type="match status" value="2"/>
</dbReference>
<reference evidence="3 4" key="1">
    <citation type="journal article" date="2013" name="Genome Announc.">
        <title>Draft Genome Sequence of Catellicoccus marimammalium, a Novel Species Commonly Found in Gull Feces.</title>
        <authorList>
            <person name="Weigand M.R."/>
            <person name="Ryu H."/>
            <person name="Bozcek L."/>
            <person name="Konstantinidis K.T."/>
            <person name="Santo Domingo J.W."/>
        </authorList>
    </citation>
    <scope>NUCLEOTIDE SEQUENCE [LARGE SCALE GENOMIC DNA]</scope>
    <source>
        <strain evidence="3 4">M35/04/3</strain>
    </source>
</reference>
<dbReference type="InterPro" id="IPR050361">
    <property type="entry name" value="MPP/UQCRC_Complex"/>
</dbReference>
<dbReference type="EMBL" id="AMYT01000021">
    <property type="protein sequence ID" value="EKU27016.1"/>
    <property type="molecule type" value="Genomic_DNA"/>
</dbReference>
<evidence type="ECO:0000259" key="2">
    <source>
        <dbReference type="Pfam" id="PF05193"/>
    </source>
</evidence>
<dbReference type="OrthoDB" id="9762085at2"/>
<accession>K8ZN50</accession>
<dbReference type="GO" id="GO:0008233">
    <property type="term" value="F:peptidase activity"/>
    <property type="evidence" value="ECO:0007669"/>
    <property type="project" value="UniProtKB-KW"/>
</dbReference>
<dbReference type="Proteomes" id="UP000016057">
    <property type="component" value="Unassembled WGS sequence"/>
</dbReference>
<proteinExistence type="predicted"/>
<dbReference type="AlphaFoldDB" id="K8ZN50"/>
<gene>
    <name evidence="3" type="ORF">C683_1012</name>
</gene>
<comment type="caution">
    <text evidence="3">The sequence shown here is derived from an EMBL/GenBank/DDBJ whole genome shotgun (WGS) entry which is preliminary data.</text>
</comment>
<dbReference type="PANTHER" id="PTHR11851">
    <property type="entry name" value="METALLOPROTEASE"/>
    <property type="match status" value="1"/>
</dbReference>
<dbReference type="STRING" id="1234409.C683_1012"/>
<dbReference type="Pfam" id="PF05193">
    <property type="entry name" value="Peptidase_M16_C"/>
    <property type="match status" value="1"/>
</dbReference>
<dbReference type="PATRIC" id="fig|1234409.3.peg.963"/>
<evidence type="ECO:0000313" key="3">
    <source>
        <dbReference type="EMBL" id="EKU27016.1"/>
    </source>
</evidence>
<evidence type="ECO:0000313" key="4">
    <source>
        <dbReference type="Proteomes" id="UP000016057"/>
    </source>
</evidence>
<protein>
    <submittedName>
        <fullName evidence="3">Zinc protease</fullName>
    </submittedName>
</protein>
<dbReference type="SUPFAM" id="SSF63411">
    <property type="entry name" value="LuxS/MPP-like metallohydrolase"/>
    <property type="match status" value="2"/>
</dbReference>
<keyword evidence="4" id="KW-1185">Reference proteome</keyword>
<feature type="domain" description="Peptidase M16 C-terminal" evidence="2">
    <location>
        <begin position="180"/>
        <end position="354"/>
    </location>
</feature>
<dbReference type="GO" id="GO:0046872">
    <property type="term" value="F:metal ion binding"/>
    <property type="evidence" value="ECO:0007669"/>
    <property type="project" value="InterPro"/>
</dbReference>
<sequence length="419" mass="48790">MRKELMAGIQCSILPEKKFKTTQLCVRFRAPLTYENLNTRSLLAAVMGNSAKNYPTIQSLNERLADEYGASYQASSTRQGQDQIVTFYFHFVNDRFLPGETDVLGTIFTLLEEILFHPAVENGAFDATILERERRNLLEYMQMVMEDKQDYAILRIQSLHFKELAQAAPFYGTMEGISQVSGEELYQAYLSMLMNDAMEIIISGDVDEEEIFARLEQFPFTPREVELWSPFYRQEQEEDILEEVETQRLTQSKLALCYQHPFYYGTPDYEAFLVFNGLFGGYPHSKLFMNVRERESLAYYASSHTDAYRGTLLVQAGINKKNKEFVLDLIDQQQYLLQQGDFSEEDLEKTKALLCNQYRASFDQPRNLIEKESRRLRFLEVEDQDFEAKIQKVTREQVQEVAKKITLETIYCLEGVDDE</sequence>
<dbReference type="GO" id="GO:0006508">
    <property type="term" value="P:proteolysis"/>
    <property type="evidence" value="ECO:0007669"/>
    <property type="project" value="UniProtKB-KW"/>
</dbReference>
<dbReference type="InterPro" id="IPR007863">
    <property type="entry name" value="Peptidase_M16_C"/>
</dbReference>
<dbReference type="PANTHER" id="PTHR11851:SF186">
    <property type="entry name" value="INACTIVE METALLOPROTEASE YMFF-RELATED"/>
    <property type="match status" value="1"/>
</dbReference>
<feature type="coiled-coil region" evidence="1">
    <location>
        <begin position="369"/>
        <end position="396"/>
    </location>
</feature>
<keyword evidence="3" id="KW-0645">Protease</keyword>
<keyword evidence="3" id="KW-0378">Hydrolase</keyword>
<keyword evidence="1" id="KW-0175">Coiled coil</keyword>
<dbReference type="NCBIfam" id="NF047422">
    <property type="entry name" value="YfmF_fam"/>
    <property type="match status" value="1"/>
</dbReference>
<evidence type="ECO:0000256" key="1">
    <source>
        <dbReference type="SAM" id="Coils"/>
    </source>
</evidence>